<dbReference type="AlphaFoldDB" id="A0A964FKY6"/>
<dbReference type="GO" id="GO:0045892">
    <property type="term" value="P:negative regulation of DNA-templated transcription"/>
    <property type="evidence" value="ECO:0007669"/>
    <property type="project" value="UniProtKB-ARBA"/>
</dbReference>
<dbReference type="PANTHER" id="PTHR33677">
    <property type="entry name" value="TRANSCRIPTIONAL REPRESSOR FRMR-RELATED"/>
    <property type="match status" value="1"/>
</dbReference>
<dbReference type="Gene3D" id="1.20.58.1000">
    <property type="entry name" value="Metal-sensitive repressor, helix protomer"/>
    <property type="match status" value="1"/>
</dbReference>
<sequence length="111" mass="12490">MIGKENHSRSRQSSLDNSQLSPHVHDEESLKKIVNRLSRIEGHVRGIKMMVKENRPCPEVLNQVAAVKGAISSVAKIILEEHLEECLVRAADRGNLEAEIKELKDVLKLFT</sequence>
<evidence type="ECO:0000256" key="1">
    <source>
        <dbReference type="SAM" id="MobiDB-lite"/>
    </source>
</evidence>
<dbReference type="Proteomes" id="UP000729733">
    <property type="component" value="Unassembled WGS sequence"/>
</dbReference>
<dbReference type="PANTHER" id="PTHR33677:SF3">
    <property type="entry name" value="COPPER-SENSING TRANSCRIPTIONAL REPRESSOR RICR"/>
    <property type="match status" value="1"/>
</dbReference>
<organism evidence="2 3">
    <name type="scientific">Waterburya agarophytonicola KI4</name>
    <dbReference type="NCBI Taxonomy" id="2874699"/>
    <lineage>
        <taxon>Bacteria</taxon>
        <taxon>Bacillati</taxon>
        <taxon>Cyanobacteriota</taxon>
        <taxon>Cyanophyceae</taxon>
        <taxon>Pleurocapsales</taxon>
        <taxon>Hyellaceae</taxon>
        <taxon>Waterburya</taxon>
        <taxon>Waterburya agarophytonicola</taxon>
    </lineage>
</organism>
<keyword evidence="3" id="KW-1185">Reference proteome</keyword>
<dbReference type="GO" id="GO:0046872">
    <property type="term" value="F:metal ion binding"/>
    <property type="evidence" value="ECO:0007669"/>
    <property type="project" value="InterPro"/>
</dbReference>
<dbReference type="Pfam" id="PF02583">
    <property type="entry name" value="Trns_repr_metal"/>
    <property type="match status" value="1"/>
</dbReference>
<protein>
    <submittedName>
        <fullName evidence="2">Metal-sensitive transcriptional regulator</fullName>
    </submittedName>
</protein>
<dbReference type="InterPro" id="IPR003735">
    <property type="entry name" value="Metal_Tscrpt_repr"/>
</dbReference>
<evidence type="ECO:0000313" key="2">
    <source>
        <dbReference type="EMBL" id="MCC0179053.1"/>
    </source>
</evidence>
<dbReference type="InterPro" id="IPR038390">
    <property type="entry name" value="Metal_Tscrpt_repr_sf"/>
</dbReference>
<evidence type="ECO:0000313" key="3">
    <source>
        <dbReference type="Proteomes" id="UP000729733"/>
    </source>
</evidence>
<proteinExistence type="predicted"/>
<dbReference type="CDD" id="cd10148">
    <property type="entry name" value="CsoR-like_DUF156"/>
    <property type="match status" value="1"/>
</dbReference>
<feature type="compositionally biased region" description="Polar residues" evidence="1">
    <location>
        <begin position="11"/>
        <end position="21"/>
    </location>
</feature>
<dbReference type="RefSeq" id="WP_229642154.1">
    <property type="nucleotide sequence ID" value="NZ_JADWDC010000065.1"/>
</dbReference>
<comment type="caution">
    <text evidence="2">The sequence shown here is derived from an EMBL/GenBank/DDBJ whole genome shotgun (WGS) entry which is preliminary data.</text>
</comment>
<feature type="region of interest" description="Disordered" evidence="1">
    <location>
        <begin position="1"/>
        <end position="27"/>
    </location>
</feature>
<gene>
    <name evidence="2" type="ORF">I4641_18960</name>
</gene>
<accession>A0A964FKY6</accession>
<dbReference type="EMBL" id="JADWDC010000065">
    <property type="protein sequence ID" value="MCC0179053.1"/>
    <property type="molecule type" value="Genomic_DNA"/>
</dbReference>
<dbReference type="GO" id="GO:0003677">
    <property type="term" value="F:DNA binding"/>
    <property type="evidence" value="ECO:0007669"/>
    <property type="project" value="InterPro"/>
</dbReference>
<name>A0A964FKY6_9CYAN</name>
<reference evidence="2" key="1">
    <citation type="journal article" date="2021" name="Antonie Van Leeuwenhoek">
        <title>Draft genome and description of Waterburya agarophytonicola gen. nov. sp. nov. (Pleurocapsales, Cyanobacteria): a seaweed symbiont.</title>
        <authorList>
            <person name="Bonthond G."/>
            <person name="Shalygin S."/>
            <person name="Bayer T."/>
            <person name="Weinberger F."/>
        </authorList>
    </citation>
    <scope>NUCLEOTIDE SEQUENCE</scope>
    <source>
        <strain evidence="2">KI4</strain>
    </source>
</reference>